<gene>
    <name evidence="1" type="ORF">T07_15302</name>
</gene>
<protein>
    <submittedName>
        <fullName evidence="1">Uncharacterized protein</fullName>
    </submittedName>
</protein>
<evidence type="ECO:0000313" key="2">
    <source>
        <dbReference type="Proteomes" id="UP000054630"/>
    </source>
</evidence>
<comment type="caution">
    <text evidence="1">The sequence shown here is derived from an EMBL/GenBank/DDBJ whole genome shotgun (WGS) entry which is preliminary data.</text>
</comment>
<feature type="non-terminal residue" evidence="1">
    <location>
        <position position="81"/>
    </location>
</feature>
<name>A0A0V0S5I3_9BILA</name>
<keyword evidence="2" id="KW-1185">Reference proteome</keyword>
<dbReference type="AlphaFoldDB" id="A0A0V0S5I3"/>
<organism evidence="1 2">
    <name type="scientific">Trichinella nelsoni</name>
    <dbReference type="NCBI Taxonomy" id="6336"/>
    <lineage>
        <taxon>Eukaryota</taxon>
        <taxon>Metazoa</taxon>
        <taxon>Ecdysozoa</taxon>
        <taxon>Nematoda</taxon>
        <taxon>Enoplea</taxon>
        <taxon>Dorylaimia</taxon>
        <taxon>Trichinellida</taxon>
        <taxon>Trichinellidae</taxon>
        <taxon>Trichinella</taxon>
    </lineage>
</organism>
<dbReference type="EMBL" id="JYDL01000035">
    <property type="protein sequence ID" value="KRX22016.1"/>
    <property type="molecule type" value="Genomic_DNA"/>
</dbReference>
<evidence type="ECO:0000313" key="1">
    <source>
        <dbReference type="EMBL" id="KRX22016.1"/>
    </source>
</evidence>
<proteinExistence type="predicted"/>
<sequence>MEDLHLQPKRAIMPNWQLHRRKFLQASCKFQSMLQYTSKNNFNDKMDAWRIFTLLLKYNYLTGDTRQVEQSHENTDKYALI</sequence>
<accession>A0A0V0S5I3</accession>
<reference evidence="1 2" key="1">
    <citation type="submission" date="2015-01" db="EMBL/GenBank/DDBJ databases">
        <title>Evolution of Trichinella species and genotypes.</title>
        <authorList>
            <person name="Korhonen P.K."/>
            <person name="Edoardo P."/>
            <person name="Giuseppe L.R."/>
            <person name="Gasser R.B."/>
        </authorList>
    </citation>
    <scope>NUCLEOTIDE SEQUENCE [LARGE SCALE GENOMIC DNA]</scope>
    <source>
        <strain evidence="1">ISS37</strain>
    </source>
</reference>
<dbReference type="Proteomes" id="UP000054630">
    <property type="component" value="Unassembled WGS sequence"/>
</dbReference>